<feature type="compositionally biased region" description="Basic and acidic residues" evidence="1">
    <location>
        <begin position="348"/>
        <end position="361"/>
    </location>
</feature>
<sequence length="653" mass="73524">MITVSGNETLTPLLRILSQKHEILASSIIIANLTQDFGPISRIGSVDACFPESTFASRDRAPASNSSNRRNFSAAPRRRFARPNRPRNRATLPPLPQLRPGEQRYLGKPKEELVALETNPICLPPLNHDAVYNGAKKILVKKARGHDTITSEIEIPKISNLFGDPFDGRTLEIHRVAKTTAAGLCATEEGRNLNQHMTYLDTWQEACAGSAQTSFNQNLMVVMNEFCKPGGMMDKALRDEETEEQTDHMFKVIFSFGRTIDGDALLRVNHNLKHLIESIKKAEPGVLTKEDKILPRLEWASEVLDNRVRDKMEEEKKSDSEEEDQPQMNPYNHEDLMMDAQGTINQERSHHEIKSIEDPSKSSEVNETGDTLVVHDEKLKSNEDTLLEEDMKEGEILASEKEMEEAKSPVERKQPRSTDMEEQATKKTKLVGTEGLLEEDAGGADHLEDKAGTQEDTYREDLPCTQGDTYGDDIPGGELLLQEEHDIEDGKEPVGSIFKIKPAAVVNTPVPWVTIKQEEDSTANSMIGVETNEQFEEPWPSSDVEMVDEDSKPAAKDMNMEEDFSLNSTNDGMHEPSEMSPRRNRVKKKSRTSKHKKRKSPKIGMPTVRRVTRSITANLKGNSEKLLSQIKEKEKDMSPKKIFCMQNLKDLKE</sequence>
<feature type="compositionally biased region" description="Basic and acidic residues" evidence="1">
    <location>
        <begin position="443"/>
        <end position="462"/>
    </location>
</feature>
<feature type="compositionally biased region" description="Basic and acidic residues" evidence="1">
    <location>
        <begin position="310"/>
        <end position="319"/>
    </location>
</feature>
<protein>
    <submittedName>
        <fullName evidence="2">Uncharacterized protein</fullName>
    </submittedName>
</protein>
<evidence type="ECO:0000313" key="2">
    <source>
        <dbReference type="EMBL" id="GFH61172.1"/>
    </source>
</evidence>
<feature type="compositionally biased region" description="Low complexity" evidence="1">
    <location>
        <begin position="62"/>
        <end position="75"/>
    </location>
</feature>
<organism evidence="2 3">
    <name type="scientific">Chaetoceros tenuissimus</name>
    <dbReference type="NCBI Taxonomy" id="426638"/>
    <lineage>
        <taxon>Eukaryota</taxon>
        <taxon>Sar</taxon>
        <taxon>Stramenopiles</taxon>
        <taxon>Ochrophyta</taxon>
        <taxon>Bacillariophyta</taxon>
        <taxon>Coscinodiscophyceae</taxon>
        <taxon>Chaetocerotophycidae</taxon>
        <taxon>Chaetocerotales</taxon>
        <taxon>Chaetocerotaceae</taxon>
        <taxon>Chaetoceros</taxon>
    </lineage>
</organism>
<accession>A0AAD3HEQ4</accession>
<proteinExistence type="predicted"/>
<evidence type="ECO:0000256" key="1">
    <source>
        <dbReference type="SAM" id="MobiDB-lite"/>
    </source>
</evidence>
<feature type="region of interest" description="Disordered" evidence="1">
    <location>
        <begin position="348"/>
        <end position="367"/>
    </location>
</feature>
<gene>
    <name evidence="2" type="ORF">CTEN210_17648</name>
</gene>
<dbReference type="AlphaFoldDB" id="A0AAD3HEQ4"/>
<feature type="region of interest" description="Disordered" evidence="1">
    <location>
        <begin position="397"/>
        <end position="476"/>
    </location>
</feature>
<keyword evidence="3" id="KW-1185">Reference proteome</keyword>
<feature type="region of interest" description="Disordered" evidence="1">
    <location>
        <begin position="310"/>
        <end position="331"/>
    </location>
</feature>
<reference evidence="2 3" key="1">
    <citation type="journal article" date="2021" name="Sci. Rep.">
        <title>The genome of the diatom Chaetoceros tenuissimus carries an ancient integrated fragment of an extant virus.</title>
        <authorList>
            <person name="Hongo Y."/>
            <person name="Kimura K."/>
            <person name="Takaki Y."/>
            <person name="Yoshida Y."/>
            <person name="Baba S."/>
            <person name="Kobayashi G."/>
            <person name="Nagasaki K."/>
            <person name="Hano T."/>
            <person name="Tomaru Y."/>
        </authorList>
    </citation>
    <scope>NUCLEOTIDE SEQUENCE [LARGE SCALE GENOMIC DNA]</scope>
    <source>
        <strain evidence="2 3">NIES-3715</strain>
    </source>
</reference>
<feature type="compositionally biased region" description="Basic and acidic residues" evidence="1">
    <location>
        <begin position="549"/>
        <end position="559"/>
    </location>
</feature>
<dbReference type="EMBL" id="BLLK01000072">
    <property type="protein sequence ID" value="GFH61172.1"/>
    <property type="molecule type" value="Genomic_DNA"/>
</dbReference>
<evidence type="ECO:0000313" key="3">
    <source>
        <dbReference type="Proteomes" id="UP001054902"/>
    </source>
</evidence>
<comment type="caution">
    <text evidence="2">The sequence shown here is derived from an EMBL/GenBank/DDBJ whole genome shotgun (WGS) entry which is preliminary data.</text>
</comment>
<feature type="region of interest" description="Disordered" evidence="1">
    <location>
        <begin position="533"/>
        <end position="609"/>
    </location>
</feature>
<feature type="region of interest" description="Disordered" evidence="1">
    <location>
        <begin position="57"/>
        <end position="102"/>
    </location>
</feature>
<dbReference type="Proteomes" id="UP001054902">
    <property type="component" value="Unassembled WGS sequence"/>
</dbReference>
<feature type="compositionally biased region" description="Basic residues" evidence="1">
    <location>
        <begin position="76"/>
        <end position="88"/>
    </location>
</feature>
<feature type="compositionally biased region" description="Basic residues" evidence="1">
    <location>
        <begin position="582"/>
        <end position="601"/>
    </location>
</feature>
<feature type="compositionally biased region" description="Basic and acidic residues" evidence="1">
    <location>
        <begin position="572"/>
        <end position="581"/>
    </location>
</feature>
<name>A0AAD3HEQ4_9STRA</name>
<feature type="compositionally biased region" description="Basic and acidic residues" evidence="1">
    <location>
        <begin position="397"/>
        <end position="425"/>
    </location>
</feature>